<evidence type="ECO:0000313" key="1">
    <source>
        <dbReference type="EMBL" id="OGG71534.1"/>
    </source>
</evidence>
<dbReference type="STRING" id="1798508.A3A35_03010"/>
<dbReference type="EMBL" id="MFLV01000016">
    <property type="protein sequence ID" value="OGG71534.1"/>
    <property type="molecule type" value="Genomic_DNA"/>
</dbReference>
<accession>A0A1F6ECY2</accession>
<organism evidence="1 2">
    <name type="scientific">Candidatus Kaiserbacteria bacterium RIFCSPLOWO2_01_FULL_51_21</name>
    <dbReference type="NCBI Taxonomy" id="1798508"/>
    <lineage>
        <taxon>Bacteria</taxon>
        <taxon>Candidatus Kaiseribacteriota</taxon>
    </lineage>
</organism>
<gene>
    <name evidence="1" type="ORF">A3A35_03010</name>
</gene>
<proteinExistence type="predicted"/>
<dbReference type="AlphaFoldDB" id="A0A1F6ECY2"/>
<reference evidence="1 2" key="1">
    <citation type="journal article" date="2016" name="Nat. Commun.">
        <title>Thousands of microbial genomes shed light on interconnected biogeochemical processes in an aquifer system.</title>
        <authorList>
            <person name="Anantharaman K."/>
            <person name="Brown C.T."/>
            <person name="Hug L.A."/>
            <person name="Sharon I."/>
            <person name="Castelle C.J."/>
            <person name="Probst A.J."/>
            <person name="Thomas B.C."/>
            <person name="Singh A."/>
            <person name="Wilkins M.J."/>
            <person name="Karaoz U."/>
            <person name="Brodie E.L."/>
            <person name="Williams K.H."/>
            <person name="Hubbard S.S."/>
            <person name="Banfield J.F."/>
        </authorList>
    </citation>
    <scope>NUCLEOTIDE SEQUENCE [LARGE SCALE GENOMIC DNA]</scope>
</reference>
<sequence>MGAAIAFSVTLSALCGFLALKHWELRRGRVLISKFRAKADALVLHYAKRLFALAPNPRPDLAKHLLREAAHSLTILLLRGLHFLERRLLKVVNMIKGRGTPARNDSVSEFLRSVSESKQKSPRGYINE</sequence>
<name>A0A1F6ECY2_9BACT</name>
<dbReference type="Proteomes" id="UP000179115">
    <property type="component" value="Unassembled WGS sequence"/>
</dbReference>
<protein>
    <submittedName>
        <fullName evidence="1">Uncharacterized protein</fullName>
    </submittedName>
</protein>
<evidence type="ECO:0000313" key="2">
    <source>
        <dbReference type="Proteomes" id="UP000179115"/>
    </source>
</evidence>
<comment type="caution">
    <text evidence="1">The sequence shown here is derived from an EMBL/GenBank/DDBJ whole genome shotgun (WGS) entry which is preliminary data.</text>
</comment>